<dbReference type="InterPro" id="IPR005124">
    <property type="entry name" value="V-ATPase_G"/>
</dbReference>
<dbReference type="OrthoDB" id="10594159at2759"/>
<sequence length="101" mass="11447">MTSDGIKLVIQAENDASNKIKAAKEYKKEVVNRARKDAADHIKALEEDLKNDLERKNVEDARYLEELKVCLETEFNKKVGDLDEKCVDDLISKIVGIIADK</sequence>
<evidence type="ECO:0000256" key="4">
    <source>
        <dbReference type="ARBA" id="ARBA00023065"/>
    </source>
</evidence>
<feature type="coiled-coil region" evidence="5">
    <location>
        <begin position="9"/>
        <end position="55"/>
    </location>
</feature>
<dbReference type="GO" id="GO:0046961">
    <property type="term" value="F:proton-transporting ATPase activity, rotational mechanism"/>
    <property type="evidence" value="ECO:0007669"/>
    <property type="project" value="InterPro"/>
</dbReference>
<protein>
    <recommendedName>
        <fullName evidence="8">V-type proton ATPase subunit G</fullName>
    </recommendedName>
</protein>
<evidence type="ECO:0000256" key="1">
    <source>
        <dbReference type="ARBA" id="ARBA00010066"/>
    </source>
</evidence>
<comment type="caution">
    <text evidence="6">The sequence shown here is derived from an EMBL/GenBank/DDBJ whole genome shotgun (WGS) entry which is preliminary data.</text>
</comment>
<proteinExistence type="inferred from homology"/>
<evidence type="ECO:0000313" key="7">
    <source>
        <dbReference type="Proteomes" id="UP000192639"/>
    </source>
</evidence>
<keyword evidence="2" id="KW-0813">Transport</keyword>
<keyword evidence="7" id="KW-1185">Reference proteome</keyword>
<dbReference type="GO" id="GO:0016471">
    <property type="term" value="C:vacuolar proton-transporting V-type ATPase complex"/>
    <property type="evidence" value="ECO:0007669"/>
    <property type="project" value="InterPro"/>
</dbReference>
<comment type="similarity">
    <text evidence="1">Belongs to the V-ATPase G subunit family.</text>
</comment>
<reference evidence="6 7" key="1">
    <citation type="journal article" date="2017" name="Environ. Microbiol.">
        <title>Decay of the glycolytic pathway and adaptation to intranuclear parasitism within Enterocytozoonidae microsporidia.</title>
        <authorList>
            <person name="Wiredu Boakye D."/>
            <person name="Jaroenlak P."/>
            <person name="Prachumwat A."/>
            <person name="Williams T.A."/>
            <person name="Bateman K.S."/>
            <person name="Itsathitphaisarn O."/>
            <person name="Sritunyalucksana K."/>
            <person name="Paszkiewicz K.H."/>
            <person name="Moore K.A."/>
            <person name="Stentiford G.D."/>
            <person name="Williams B.A."/>
        </authorList>
    </citation>
    <scope>NUCLEOTIDE SEQUENCE [LARGE SCALE GENOMIC DNA]</scope>
    <source>
        <strain evidence="6 7">GB1</strain>
    </source>
</reference>
<dbReference type="EMBL" id="LWDP01000207">
    <property type="protein sequence ID" value="ORD93109.1"/>
    <property type="molecule type" value="Genomic_DNA"/>
</dbReference>
<dbReference type="Gene3D" id="1.20.5.2950">
    <property type="match status" value="1"/>
</dbReference>
<dbReference type="Proteomes" id="UP000192639">
    <property type="component" value="Unassembled WGS sequence"/>
</dbReference>
<keyword evidence="4" id="KW-0406">Ion transport</keyword>
<keyword evidence="5" id="KW-0175">Coiled coil</keyword>
<evidence type="ECO:0000256" key="3">
    <source>
        <dbReference type="ARBA" id="ARBA00022781"/>
    </source>
</evidence>
<evidence type="ECO:0000256" key="2">
    <source>
        <dbReference type="ARBA" id="ARBA00022448"/>
    </source>
</evidence>
<gene>
    <name evidence="6" type="ORF">ECANGB1_1190</name>
</gene>
<accession>A0A1Y1S428</accession>
<evidence type="ECO:0000256" key="5">
    <source>
        <dbReference type="SAM" id="Coils"/>
    </source>
</evidence>
<name>A0A1Y1S428_9MICR</name>
<dbReference type="VEuPathDB" id="MicrosporidiaDB:ECANGB1_1190"/>
<evidence type="ECO:0000313" key="6">
    <source>
        <dbReference type="EMBL" id="ORD93109.1"/>
    </source>
</evidence>
<dbReference type="Pfam" id="PF03179">
    <property type="entry name" value="V-ATPase_G"/>
    <property type="match status" value="1"/>
</dbReference>
<keyword evidence="3" id="KW-0375">Hydrogen ion transport</keyword>
<evidence type="ECO:0008006" key="8">
    <source>
        <dbReference type="Google" id="ProtNLM"/>
    </source>
</evidence>
<dbReference type="AlphaFoldDB" id="A0A1Y1S428"/>
<organism evidence="6 7">
    <name type="scientific">Enterospora canceri</name>
    <dbReference type="NCBI Taxonomy" id="1081671"/>
    <lineage>
        <taxon>Eukaryota</taxon>
        <taxon>Fungi</taxon>
        <taxon>Fungi incertae sedis</taxon>
        <taxon>Microsporidia</taxon>
        <taxon>Enterocytozoonidae</taxon>
        <taxon>Enterospora</taxon>
    </lineage>
</organism>